<feature type="compositionally biased region" description="Low complexity" evidence="1">
    <location>
        <begin position="112"/>
        <end position="127"/>
    </location>
</feature>
<gene>
    <name evidence="2" type="ORF">D6C91_04289</name>
</gene>
<sequence length="226" mass="25267">MATRINSLESCASSPVTSPSDQSRRSSTPEPAIPTYRGLSPKTKSLAKQVFNTENDFQTDSSSTYDGGLDWLMNMVSHTEKLDTTELRRGSFAESVKAAHAMYDDIERRASESSNSGKNGNSSGRRSITPKAHSNLKKEEAILDLRRALSYVVNVDYGNDKIAYETLVIDCDDKPMQSKIEDNRIFYWLDVEGMTVGYCLTLELIRDSSEQWPAHETPPAAELFEH</sequence>
<evidence type="ECO:0000313" key="2">
    <source>
        <dbReference type="EMBL" id="THZ21690.1"/>
    </source>
</evidence>
<accession>A0A4S9TAP2</accession>
<protein>
    <submittedName>
        <fullName evidence="2">Uncharacterized protein</fullName>
    </submittedName>
</protein>
<feature type="compositionally biased region" description="Polar residues" evidence="1">
    <location>
        <begin position="1"/>
        <end position="29"/>
    </location>
</feature>
<organism evidence="2 3">
    <name type="scientific">Aureobasidium pullulans</name>
    <name type="common">Black yeast</name>
    <name type="synonym">Pullularia pullulans</name>
    <dbReference type="NCBI Taxonomy" id="5580"/>
    <lineage>
        <taxon>Eukaryota</taxon>
        <taxon>Fungi</taxon>
        <taxon>Dikarya</taxon>
        <taxon>Ascomycota</taxon>
        <taxon>Pezizomycotina</taxon>
        <taxon>Dothideomycetes</taxon>
        <taxon>Dothideomycetidae</taxon>
        <taxon>Dothideales</taxon>
        <taxon>Saccotheciaceae</taxon>
        <taxon>Aureobasidium</taxon>
    </lineage>
</organism>
<feature type="region of interest" description="Disordered" evidence="1">
    <location>
        <begin position="108"/>
        <end position="133"/>
    </location>
</feature>
<dbReference type="EMBL" id="QZBM01000155">
    <property type="protein sequence ID" value="THZ21690.1"/>
    <property type="molecule type" value="Genomic_DNA"/>
</dbReference>
<name>A0A4S9TAP2_AURPU</name>
<evidence type="ECO:0000256" key="1">
    <source>
        <dbReference type="SAM" id="MobiDB-lite"/>
    </source>
</evidence>
<evidence type="ECO:0000313" key="3">
    <source>
        <dbReference type="Proteomes" id="UP000308005"/>
    </source>
</evidence>
<comment type="caution">
    <text evidence="2">The sequence shown here is derived from an EMBL/GenBank/DDBJ whole genome shotgun (WGS) entry which is preliminary data.</text>
</comment>
<reference evidence="2 3" key="1">
    <citation type="submission" date="2018-10" db="EMBL/GenBank/DDBJ databases">
        <title>Fifty Aureobasidium pullulans genomes reveal a recombining polyextremotolerant generalist.</title>
        <authorList>
            <person name="Gostincar C."/>
            <person name="Turk M."/>
            <person name="Zajc J."/>
            <person name="Gunde-Cimerman N."/>
        </authorList>
    </citation>
    <scope>NUCLEOTIDE SEQUENCE [LARGE SCALE GENOMIC DNA]</scope>
    <source>
        <strain evidence="2 3">EXF-3863</strain>
    </source>
</reference>
<dbReference type="AlphaFoldDB" id="A0A4S9TAP2"/>
<feature type="region of interest" description="Disordered" evidence="1">
    <location>
        <begin position="1"/>
        <end position="41"/>
    </location>
</feature>
<proteinExistence type="predicted"/>
<dbReference type="Proteomes" id="UP000308005">
    <property type="component" value="Unassembled WGS sequence"/>
</dbReference>